<name>A0A921FIL0_9LACO</name>
<reference evidence="2" key="2">
    <citation type="submission" date="2021-09" db="EMBL/GenBank/DDBJ databases">
        <authorList>
            <person name="Gilroy R."/>
        </authorList>
    </citation>
    <scope>NUCLEOTIDE SEQUENCE</scope>
    <source>
        <strain evidence="2">CHK194-22301</strain>
    </source>
</reference>
<evidence type="ECO:0000259" key="1">
    <source>
        <dbReference type="Pfam" id="PF08363"/>
    </source>
</evidence>
<dbReference type="SUPFAM" id="SSF74914">
    <property type="entry name" value="V-region of surface antigen I/II (SA I/II, PAC)"/>
    <property type="match status" value="1"/>
</dbReference>
<dbReference type="Gene3D" id="2.60.530.10">
    <property type="entry name" value="Major cell-surface adhesin PAc"/>
    <property type="match status" value="1"/>
</dbReference>
<dbReference type="InterPro" id="IPR036234">
    <property type="entry name" value="SA_I/II_PAC_V_sf"/>
</dbReference>
<comment type="caution">
    <text evidence="2">The sequence shown here is derived from an EMBL/GenBank/DDBJ whole genome shotgun (WGS) entry which is preliminary data.</text>
</comment>
<dbReference type="Proteomes" id="UP000784793">
    <property type="component" value="Unassembled WGS sequence"/>
</dbReference>
<dbReference type="Pfam" id="PF08363">
    <property type="entry name" value="GbpC"/>
    <property type="match status" value="1"/>
</dbReference>
<dbReference type="EMBL" id="DYXB01000020">
    <property type="protein sequence ID" value="HJF09494.1"/>
    <property type="molecule type" value="Genomic_DNA"/>
</dbReference>
<organism evidence="2 3">
    <name type="scientific">Lactobacillus crispatus</name>
    <dbReference type="NCBI Taxonomy" id="47770"/>
    <lineage>
        <taxon>Bacteria</taxon>
        <taxon>Bacillati</taxon>
        <taxon>Bacillota</taxon>
        <taxon>Bacilli</taxon>
        <taxon>Lactobacillales</taxon>
        <taxon>Lactobacillaceae</taxon>
        <taxon>Lactobacillus</taxon>
    </lineage>
</organism>
<evidence type="ECO:0000313" key="3">
    <source>
        <dbReference type="Proteomes" id="UP000784793"/>
    </source>
</evidence>
<dbReference type="AlphaFoldDB" id="A0A921FIL0"/>
<protein>
    <recommendedName>
        <fullName evidence="1">Glucan-binding protein C/Surface antigen I/II V-domain domain-containing protein</fullName>
    </recommendedName>
</protein>
<sequence length="307" mass="33650">MTINSPYSVKQGMLGTYSGGHEYESIDGSQFVGTDSKEYAYIFSNSSINGIVATVTYSNLKNSTYTDESGTIHRIAKIVRTFSNLDRLASASKDGKTWWGTQNGIMFYNDPTDGWWLLSSDKVATHDELYDEYGNPIHIKGNAYLSINSLDATYQNPEGTSYEISGTPSHVEYATAGDGTTALALSGSTVTNHSGTLYSDKTNDPVGSHFVDTPEHTSVNIKWDNHNNSNYYLGSGLLRIDGNGYSYVTGFKNPGDQLHELTEYVAPSTLIPITPGPTYKGPEKPNPKMTSVHYHYDTNHCPANCLL</sequence>
<reference evidence="2" key="1">
    <citation type="journal article" date="2021" name="PeerJ">
        <title>Extensive microbial diversity within the chicken gut microbiome revealed by metagenomics and culture.</title>
        <authorList>
            <person name="Gilroy R."/>
            <person name="Ravi A."/>
            <person name="Getino M."/>
            <person name="Pursley I."/>
            <person name="Horton D.L."/>
            <person name="Alikhan N.F."/>
            <person name="Baker D."/>
            <person name="Gharbi K."/>
            <person name="Hall N."/>
            <person name="Watson M."/>
            <person name="Adriaenssens E.M."/>
            <person name="Foster-Nyarko E."/>
            <person name="Jarju S."/>
            <person name="Secka A."/>
            <person name="Antonio M."/>
            <person name="Oren A."/>
            <person name="Chaudhuri R.R."/>
            <person name="La Ragione R."/>
            <person name="Hildebrand F."/>
            <person name="Pallen M.J."/>
        </authorList>
    </citation>
    <scope>NUCLEOTIDE SEQUENCE</scope>
    <source>
        <strain evidence="2">CHK194-22301</strain>
    </source>
</reference>
<accession>A0A921FIL0</accession>
<dbReference type="InterPro" id="IPR013574">
    <property type="entry name" value="Glucan-bd_C/Surface_Ag-I/II_V"/>
</dbReference>
<feature type="domain" description="Glucan-binding protein C/Surface antigen I/II V-domain" evidence="1">
    <location>
        <begin position="53"/>
        <end position="252"/>
    </location>
</feature>
<evidence type="ECO:0000313" key="2">
    <source>
        <dbReference type="EMBL" id="HJF09494.1"/>
    </source>
</evidence>
<gene>
    <name evidence="2" type="ORF">K8V23_01615</name>
</gene>
<proteinExistence type="predicted"/>